<evidence type="ECO:0000313" key="9">
    <source>
        <dbReference type="Proteomes" id="UP000314987"/>
    </source>
</evidence>
<reference evidence="8" key="3">
    <citation type="submission" date="2025-09" db="UniProtKB">
        <authorList>
            <consortium name="Ensembl"/>
        </authorList>
    </citation>
    <scope>IDENTIFICATION</scope>
</reference>
<dbReference type="Proteomes" id="UP000314987">
    <property type="component" value="Unassembled WGS sequence"/>
</dbReference>
<evidence type="ECO:0000313" key="8">
    <source>
        <dbReference type="Ensembl" id="ENSVURP00010013958.1"/>
    </source>
</evidence>
<keyword evidence="4 6" id="KW-0408">Iron</keyword>
<dbReference type="GO" id="GO:0044754">
    <property type="term" value="C:autolysosome"/>
    <property type="evidence" value="ECO:0007669"/>
    <property type="project" value="UniProtKB-SubCell"/>
</dbReference>
<dbReference type="GO" id="GO:0006879">
    <property type="term" value="P:intracellular iron ion homeostasis"/>
    <property type="evidence" value="ECO:0007669"/>
    <property type="project" value="UniProtKB-KW"/>
</dbReference>
<dbReference type="Pfam" id="PF00210">
    <property type="entry name" value="Ferritin"/>
    <property type="match status" value="1"/>
</dbReference>
<dbReference type="PANTHER" id="PTHR11431:SF47">
    <property type="entry name" value="FERRITIN LIGHT CHAIN"/>
    <property type="match status" value="1"/>
</dbReference>
<sequence length="81" mass="9199">MSSTSLTCQNFCSEAKASVNHLVNLYLQASYSYLCLGFYFDWDDVNLPRASCFFHELAKDKLKGAEHLMQLQNQHGGHVIL</sequence>
<name>A0A4X2KQE4_VOMUR</name>
<proteinExistence type="inferred from homology"/>
<reference evidence="9" key="1">
    <citation type="submission" date="2018-12" db="EMBL/GenBank/DDBJ databases">
        <authorList>
            <person name="Yazar S."/>
        </authorList>
    </citation>
    <scope>NUCLEOTIDE SEQUENCE [LARGE SCALE GENOMIC DNA]</scope>
</reference>
<evidence type="ECO:0000259" key="7">
    <source>
        <dbReference type="PROSITE" id="PS50905"/>
    </source>
</evidence>
<dbReference type="InterPro" id="IPR012347">
    <property type="entry name" value="Ferritin-like"/>
</dbReference>
<feature type="domain" description="Ferritin-like diiron" evidence="7">
    <location>
        <begin position="9"/>
        <end position="81"/>
    </location>
</feature>
<comment type="similarity">
    <text evidence="1 6">Belongs to the ferritin family.</text>
</comment>
<dbReference type="Ensembl" id="ENSVURT00010015882.1">
    <property type="protein sequence ID" value="ENSVURP00010013958.1"/>
    <property type="gene ID" value="ENSVURG00010010714.1"/>
</dbReference>
<evidence type="ECO:0000256" key="1">
    <source>
        <dbReference type="ARBA" id="ARBA00007513"/>
    </source>
</evidence>
<dbReference type="STRING" id="29139.ENSVURP00010013958"/>
<reference evidence="8" key="2">
    <citation type="submission" date="2025-08" db="UniProtKB">
        <authorList>
            <consortium name="Ensembl"/>
        </authorList>
    </citation>
    <scope>IDENTIFICATION</scope>
</reference>
<dbReference type="OMA" id="DHTEKLM"/>
<dbReference type="InterPro" id="IPR008331">
    <property type="entry name" value="Ferritin_DPS_dom"/>
</dbReference>
<dbReference type="Gene3D" id="1.20.1260.10">
    <property type="match status" value="1"/>
</dbReference>
<keyword evidence="2 6" id="KW-0409">Iron storage</keyword>
<evidence type="ECO:0000256" key="2">
    <source>
        <dbReference type="ARBA" id="ARBA00022434"/>
    </source>
</evidence>
<evidence type="ECO:0000256" key="5">
    <source>
        <dbReference type="ARBA" id="ARBA00044942"/>
    </source>
</evidence>
<comment type="subcellular location">
    <subcellularLocation>
        <location evidence="5">Autolysosome</location>
    </subcellularLocation>
</comment>
<dbReference type="InterPro" id="IPR009078">
    <property type="entry name" value="Ferritin-like_SF"/>
</dbReference>
<evidence type="ECO:0000256" key="4">
    <source>
        <dbReference type="ARBA" id="ARBA00023004"/>
    </source>
</evidence>
<keyword evidence="9" id="KW-1185">Reference proteome</keyword>
<dbReference type="GO" id="GO:0008199">
    <property type="term" value="F:ferric iron binding"/>
    <property type="evidence" value="ECO:0007669"/>
    <property type="project" value="InterPro"/>
</dbReference>
<dbReference type="AlphaFoldDB" id="A0A4X2KQE4"/>
<dbReference type="GO" id="GO:0006826">
    <property type="term" value="P:iron ion transport"/>
    <property type="evidence" value="ECO:0007669"/>
    <property type="project" value="InterPro"/>
</dbReference>
<accession>A0A4X2KQE4</accession>
<protein>
    <recommendedName>
        <fullName evidence="6">Ferritin</fullName>
    </recommendedName>
</protein>
<evidence type="ECO:0000256" key="3">
    <source>
        <dbReference type="ARBA" id="ARBA00022723"/>
    </source>
</evidence>
<dbReference type="SUPFAM" id="SSF47240">
    <property type="entry name" value="Ferritin-like"/>
    <property type="match status" value="1"/>
</dbReference>
<dbReference type="PROSITE" id="PS50905">
    <property type="entry name" value="FERRITIN_LIKE"/>
    <property type="match status" value="1"/>
</dbReference>
<dbReference type="GeneTree" id="ENSGT00940000153096"/>
<keyword evidence="3 6" id="KW-0479">Metal-binding</keyword>
<dbReference type="GO" id="GO:0008198">
    <property type="term" value="F:ferrous iron binding"/>
    <property type="evidence" value="ECO:0007669"/>
    <property type="project" value="TreeGrafter"/>
</dbReference>
<dbReference type="InterPro" id="IPR001519">
    <property type="entry name" value="Ferritin"/>
</dbReference>
<dbReference type="InterPro" id="IPR009040">
    <property type="entry name" value="Ferritin-like_diiron"/>
</dbReference>
<organism evidence="8 9">
    <name type="scientific">Vombatus ursinus</name>
    <name type="common">Common wombat</name>
    <dbReference type="NCBI Taxonomy" id="29139"/>
    <lineage>
        <taxon>Eukaryota</taxon>
        <taxon>Metazoa</taxon>
        <taxon>Chordata</taxon>
        <taxon>Craniata</taxon>
        <taxon>Vertebrata</taxon>
        <taxon>Euteleostomi</taxon>
        <taxon>Mammalia</taxon>
        <taxon>Metatheria</taxon>
        <taxon>Diprotodontia</taxon>
        <taxon>Vombatidae</taxon>
        <taxon>Vombatus</taxon>
    </lineage>
</organism>
<dbReference type="PANTHER" id="PTHR11431">
    <property type="entry name" value="FERRITIN"/>
    <property type="match status" value="1"/>
</dbReference>
<comment type="function">
    <text evidence="6">Stores iron in a soluble, non-toxic, readily available form. Important for iron homeostasis. Iron is taken up in the ferrous form and deposited as ferric hydroxides after oxidation.</text>
</comment>
<evidence type="ECO:0000256" key="6">
    <source>
        <dbReference type="RuleBase" id="RU361145"/>
    </source>
</evidence>